<dbReference type="EMBL" id="FOYZ01000003">
    <property type="protein sequence ID" value="SFR68000.1"/>
    <property type="molecule type" value="Genomic_DNA"/>
</dbReference>
<dbReference type="STRING" id="37658.SAMN05661086_00914"/>
<protein>
    <recommendedName>
        <fullName evidence="3">Looped-hinge helix DNA binding domain-containing protein, AbrB family</fullName>
    </recommendedName>
</protein>
<name>A0A1I6IP25_9FIRM</name>
<accession>A0A1I6IP25</accession>
<evidence type="ECO:0000313" key="2">
    <source>
        <dbReference type="Proteomes" id="UP000199659"/>
    </source>
</evidence>
<evidence type="ECO:0008006" key="3">
    <source>
        <dbReference type="Google" id="ProtNLM"/>
    </source>
</evidence>
<dbReference type="RefSeq" id="WP_092559523.1">
    <property type="nucleotide sequence ID" value="NZ_FOYZ01000003.1"/>
</dbReference>
<dbReference type="AlphaFoldDB" id="A0A1I6IP25"/>
<dbReference type="Proteomes" id="UP000199659">
    <property type="component" value="Unassembled WGS sequence"/>
</dbReference>
<sequence>MYIYLESNNSIKLPQVVVKELQLQKGDVLECSIVNEAIQLKPISTEKNHLRNSKNDFSFSPPAKN</sequence>
<organism evidence="1 2">
    <name type="scientific">Anaeromicropila populeti</name>
    <dbReference type="NCBI Taxonomy" id="37658"/>
    <lineage>
        <taxon>Bacteria</taxon>
        <taxon>Bacillati</taxon>
        <taxon>Bacillota</taxon>
        <taxon>Clostridia</taxon>
        <taxon>Lachnospirales</taxon>
        <taxon>Lachnospiraceae</taxon>
        <taxon>Anaeromicropila</taxon>
    </lineage>
</organism>
<dbReference type="SUPFAM" id="SSF89447">
    <property type="entry name" value="AbrB/MazE/MraZ-like"/>
    <property type="match status" value="1"/>
</dbReference>
<dbReference type="InterPro" id="IPR037914">
    <property type="entry name" value="SpoVT-AbrB_sf"/>
</dbReference>
<evidence type="ECO:0000313" key="1">
    <source>
        <dbReference type="EMBL" id="SFR68000.1"/>
    </source>
</evidence>
<dbReference type="Gene3D" id="2.10.260.10">
    <property type="match status" value="1"/>
</dbReference>
<keyword evidence="2" id="KW-1185">Reference proteome</keyword>
<gene>
    <name evidence="1" type="ORF">SAMN05661086_00914</name>
</gene>
<reference evidence="1 2" key="1">
    <citation type="submission" date="2016-10" db="EMBL/GenBank/DDBJ databases">
        <authorList>
            <person name="de Groot N.N."/>
        </authorList>
    </citation>
    <scope>NUCLEOTIDE SEQUENCE [LARGE SCALE GENOMIC DNA]</scope>
    <source>
        <strain evidence="1 2">743A</strain>
    </source>
</reference>
<proteinExistence type="predicted"/>